<comment type="pathway">
    <text evidence="7">Carotenoid biosynthesis; staphyloxanthin biosynthesis; staphyloxanthin from farnesyl diphosphate: step 4/5.</text>
</comment>
<gene>
    <name evidence="12" type="ORF">NEA10_11720</name>
</gene>
<evidence type="ECO:0000256" key="9">
    <source>
        <dbReference type="ARBA" id="ARBA00040345"/>
    </source>
</evidence>
<keyword evidence="13" id="KW-1185">Reference proteome</keyword>
<comment type="similarity">
    <text evidence="8">Belongs to the glycosyltransferase 2 family. CrtQ subfamily.</text>
</comment>
<evidence type="ECO:0000259" key="11">
    <source>
        <dbReference type="Pfam" id="PF00535"/>
    </source>
</evidence>
<evidence type="ECO:0000313" key="12">
    <source>
        <dbReference type="EMBL" id="USR93157.1"/>
    </source>
</evidence>
<keyword evidence="5 10" id="KW-0472">Membrane</keyword>
<dbReference type="Gene3D" id="3.90.550.10">
    <property type="entry name" value="Spore Coat Polysaccharide Biosynthesis Protein SpsA, Chain A"/>
    <property type="match status" value="1"/>
</dbReference>
<evidence type="ECO:0000256" key="4">
    <source>
        <dbReference type="ARBA" id="ARBA00022679"/>
    </source>
</evidence>
<dbReference type="InterPro" id="IPR026461">
    <property type="entry name" value="Trfase_2_rSAM/seldom_assoc"/>
</dbReference>
<comment type="function">
    <text evidence="6">Catalyzes the glycosylation of 4,4'-diaponeurosporenoate, i.e. the esterification of glucose at the C1'' position with the carboxyl group of 4,4'-diaponeurosporenic acid, to form glycosyl-4,4'-diaponeurosporenoate. This is a step in the biosynthesis of staphyloxanthin, an orange pigment present in most staphylococci strains.</text>
</comment>
<reference evidence="12" key="1">
    <citation type="submission" date="2022-06" db="EMBL/GenBank/DDBJ databases">
        <title>Genome sequence of Phormidium yuhuli AB48 isolated from an industrial photobioreactor environment.</title>
        <authorList>
            <person name="Qiu Y."/>
            <person name="Noonan A.J.C."/>
            <person name="Dofher K."/>
            <person name="Koch M."/>
            <person name="Kieft B."/>
            <person name="Lin X."/>
            <person name="Ziels R.M."/>
            <person name="Hallam S.J."/>
        </authorList>
    </citation>
    <scope>NUCLEOTIDE SEQUENCE</scope>
    <source>
        <strain evidence="12">AB48</strain>
    </source>
</reference>
<keyword evidence="10" id="KW-0812">Transmembrane</keyword>
<evidence type="ECO:0000313" key="13">
    <source>
        <dbReference type="Proteomes" id="UP001056708"/>
    </source>
</evidence>
<evidence type="ECO:0000256" key="6">
    <source>
        <dbReference type="ARBA" id="ARBA00037281"/>
    </source>
</evidence>
<keyword evidence="4" id="KW-0808">Transferase</keyword>
<organism evidence="12 13">
    <name type="scientific">Phormidium yuhuli AB48</name>
    <dbReference type="NCBI Taxonomy" id="2940671"/>
    <lineage>
        <taxon>Bacteria</taxon>
        <taxon>Bacillati</taxon>
        <taxon>Cyanobacteriota</taxon>
        <taxon>Cyanophyceae</taxon>
        <taxon>Oscillatoriophycideae</taxon>
        <taxon>Oscillatoriales</taxon>
        <taxon>Oscillatoriaceae</taxon>
        <taxon>Phormidium</taxon>
        <taxon>Phormidium yuhuli</taxon>
    </lineage>
</organism>
<dbReference type="Proteomes" id="UP001056708">
    <property type="component" value="Chromosome"/>
</dbReference>
<dbReference type="InterPro" id="IPR029044">
    <property type="entry name" value="Nucleotide-diphossugar_trans"/>
</dbReference>
<proteinExistence type="inferred from homology"/>
<dbReference type="EMBL" id="CP098611">
    <property type="protein sequence ID" value="USR93157.1"/>
    <property type="molecule type" value="Genomic_DNA"/>
</dbReference>
<dbReference type="NCBIfam" id="TIGR04283">
    <property type="entry name" value="glyco_like_mftF"/>
    <property type="match status" value="1"/>
</dbReference>
<dbReference type="CDD" id="cd02522">
    <property type="entry name" value="GT_2_like_a"/>
    <property type="match status" value="1"/>
</dbReference>
<dbReference type="PANTHER" id="PTHR43646">
    <property type="entry name" value="GLYCOSYLTRANSFERASE"/>
    <property type="match status" value="1"/>
</dbReference>
<keyword evidence="10" id="KW-1133">Transmembrane helix</keyword>
<evidence type="ECO:0000256" key="10">
    <source>
        <dbReference type="SAM" id="Phobius"/>
    </source>
</evidence>
<dbReference type="PANTHER" id="PTHR43646:SF2">
    <property type="entry name" value="GLYCOSYLTRANSFERASE 2-LIKE DOMAIN-CONTAINING PROTEIN"/>
    <property type="match status" value="1"/>
</dbReference>
<keyword evidence="2" id="KW-1003">Cell membrane</keyword>
<accession>A0ABY5AWH7</accession>
<evidence type="ECO:0000256" key="2">
    <source>
        <dbReference type="ARBA" id="ARBA00022475"/>
    </source>
</evidence>
<protein>
    <recommendedName>
        <fullName evidence="9">4,4'-diaponeurosporenoate glycosyltransferase</fullName>
    </recommendedName>
</protein>
<comment type="subcellular location">
    <subcellularLocation>
        <location evidence="1">Cell membrane</location>
    </subcellularLocation>
</comment>
<evidence type="ECO:0000256" key="7">
    <source>
        <dbReference type="ARBA" id="ARBA00037904"/>
    </source>
</evidence>
<feature type="domain" description="Glycosyltransferase 2-like" evidence="11">
    <location>
        <begin position="3"/>
        <end position="111"/>
    </location>
</feature>
<evidence type="ECO:0000256" key="1">
    <source>
        <dbReference type="ARBA" id="ARBA00004236"/>
    </source>
</evidence>
<evidence type="ECO:0000256" key="8">
    <source>
        <dbReference type="ARBA" id="ARBA00038120"/>
    </source>
</evidence>
<name>A0ABY5AWH7_9CYAN</name>
<feature type="transmembrane region" description="Helical" evidence="10">
    <location>
        <begin position="199"/>
        <end position="217"/>
    </location>
</feature>
<keyword evidence="3" id="KW-0328">Glycosyltransferase</keyword>
<dbReference type="SUPFAM" id="SSF53448">
    <property type="entry name" value="Nucleotide-diphospho-sugar transferases"/>
    <property type="match status" value="1"/>
</dbReference>
<sequence length="231" mass="25832">MISVIIPVLNEAAEIGQTLEEVLTGENLEVIVVDGGSQDKTVEIVQGYGEALSTPLRLLSSPAGRALQCNVGLQAAQGEWVLLLHGDTRVPRGFDVLMREVLRDEGVVAGAFELAVASPAWTLRLVEWGVRWRSRWLQFPYGDQGLFISRQRLLQLGGVPDLPLMEDFELVRRLRHLGKVAIAPVAVVTSARRWERLGVLRVLLLNQLIILSYFLGISPKRLAQWYHRRRG</sequence>
<evidence type="ECO:0000256" key="3">
    <source>
        <dbReference type="ARBA" id="ARBA00022676"/>
    </source>
</evidence>
<dbReference type="InterPro" id="IPR001173">
    <property type="entry name" value="Glyco_trans_2-like"/>
</dbReference>
<dbReference type="Pfam" id="PF00535">
    <property type="entry name" value="Glycos_transf_2"/>
    <property type="match status" value="1"/>
</dbReference>
<evidence type="ECO:0000256" key="5">
    <source>
        <dbReference type="ARBA" id="ARBA00023136"/>
    </source>
</evidence>